<feature type="transmembrane region" description="Helical" evidence="1">
    <location>
        <begin position="516"/>
        <end position="536"/>
    </location>
</feature>
<organism evidence="2 3">
    <name type="scientific">Haloferax namakaokahaiae</name>
    <dbReference type="NCBI Taxonomy" id="1748331"/>
    <lineage>
        <taxon>Archaea</taxon>
        <taxon>Methanobacteriati</taxon>
        <taxon>Methanobacteriota</taxon>
        <taxon>Stenosarchaea group</taxon>
        <taxon>Halobacteria</taxon>
        <taxon>Halobacteriales</taxon>
        <taxon>Haloferacaceae</taxon>
        <taxon>Haloferax</taxon>
    </lineage>
</organism>
<gene>
    <name evidence="2" type="ORF">ACFQJC_14320</name>
</gene>
<keyword evidence="1" id="KW-0472">Membrane</keyword>
<keyword evidence="1" id="KW-1133">Transmembrane helix</keyword>
<evidence type="ECO:0000256" key="1">
    <source>
        <dbReference type="SAM" id="Phobius"/>
    </source>
</evidence>
<dbReference type="PANTHER" id="PTHR35902:SF3">
    <property type="entry name" value="NPCBM-ASSOCIATED, NEW3 DOMAIN OF ALPHA-GALACTOSIDASE"/>
    <property type="match status" value="1"/>
</dbReference>
<accession>A0ABD5ZHF2</accession>
<protein>
    <submittedName>
        <fullName evidence="2">COG1361 S-layer family protein</fullName>
    </submittedName>
</protein>
<proteinExistence type="predicted"/>
<dbReference type="RefSeq" id="WP_390224599.1">
    <property type="nucleotide sequence ID" value="NZ_JBHTAA010000005.1"/>
</dbReference>
<sequence>MTRLTSGASAAVLVAFLVVASLAGPLGTVGTAAAAERITGNPDLTVIAPENRLVAGTESTVQVFVVNTGRVTMDGPEEYEAIVQTARAVTLDASSSGPITVVSGDYPVGTVPEGVTGPVPLTVRVAEDAEPGTYEIPVRFSYDYTSTIFVDGSNVETTERNRRVTETLEVVVERRPAFGVVATDSDLSVGAAGTVTLDLQNVGTVDATDATVTVSSSDPEITFGTGAPQAETYVGDWAAGENKSIQVRARVAEDAIVRPYTISAVVTYRDEDGQERTSRRLVAGVSPRSGASFDLTVTESDLRSGGVGRIRGVVENTGDTTAEDVTLRLASEDPAVTPTDLEVPVGALAPGESAQFEYSVALGEGASPGERRLPFVIEYRAEDGDNRSLDQADVTVSVSARDPAIRVEPRNASFEVDSTGRLVLAVTNTETSPQTDVTVRIAAEPPLSSDDAVAFIPRLEPEETRLVVFDLQVSDEAVAKTQAVGVNVTYRDGDGRLLATGTQQIPVEVVEPTTTFPIVPTAVIGIALVGVGVWWWRRR</sequence>
<dbReference type="EMBL" id="JBHTAA010000005">
    <property type="protein sequence ID" value="MFC7204691.1"/>
    <property type="molecule type" value="Genomic_DNA"/>
</dbReference>
<comment type="caution">
    <text evidence="2">The sequence shown here is derived from an EMBL/GenBank/DDBJ whole genome shotgun (WGS) entry which is preliminary data.</text>
</comment>
<keyword evidence="1" id="KW-0812">Transmembrane</keyword>
<evidence type="ECO:0000313" key="2">
    <source>
        <dbReference type="EMBL" id="MFC7204691.1"/>
    </source>
</evidence>
<keyword evidence="3" id="KW-1185">Reference proteome</keyword>
<reference evidence="2 3" key="1">
    <citation type="journal article" date="2019" name="Int. J. Syst. Evol. Microbiol.">
        <title>The Global Catalogue of Microorganisms (GCM) 10K type strain sequencing project: providing services to taxonomists for standard genome sequencing and annotation.</title>
        <authorList>
            <consortium name="The Broad Institute Genomics Platform"/>
            <consortium name="The Broad Institute Genome Sequencing Center for Infectious Disease"/>
            <person name="Wu L."/>
            <person name="Ma J."/>
        </authorList>
    </citation>
    <scope>NUCLEOTIDE SEQUENCE [LARGE SCALE GENOMIC DNA]</scope>
    <source>
        <strain evidence="2 3">DSM 29988</strain>
    </source>
</reference>
<name>A0ABD5ZHF2_9EURY</name>
<dbReference type="Proteomes" id="UP001596481">
    <property type="component" value="Unassembled WGS sequence"/>
</dbReference>
<dbReference type="AlphaFoldDB" id="A0ABD5ZHF2"/>
<dbReference type="PANTHER" id="PTHR35902">
    <property type="entry name" value="S-LAYER DOMAIN-LIKE PROTEIN-RELATED"/>
    <property type="match status" value="1"/>
</dbReference>
<evidence type="ECO:0000313" key="3">
    <source>
        <dbReference type="Proteomes" id="UP001596481"/>
    </source>
</evidence>